<evidence type="ECO:0000313" key="11">
    <source>
        <dbReference type="Proteomes" id="UP000261111"/>
    </source>
</evidence>
<dbReference type="PANTHER" id="PTHR32196:SF21">
    <property type="entry name" value="ABC TRANSPORTER PERMEASE PROTEIN YPHD-RELATED"/>
    <property type="match status" value="1"/>
</dbReference>
<feature type="compositionally biased region" description="Basic and acidic residues" evidence="8">
    <location>
        <begin position="60"/>
        <end position="72"/>
    </location>
</feature>
<dbReference type="InterPro" id="IPR001851">
    <property type="entry name" value="ABC_transp_permease"/>
</dbReference>
<comment type="caution">
    <text evidence="10">The sequence shown here is derived from an EMBL/GenBank/DDBJ whole genome shotgun (WGS) entry which is preliminary data.</text>
</comment>
<feature type="compositionally biased region" description="Basic and acidic residues" evidence="8">
    <location>
        <begin position="1"/>
        <end position="16"/>
    </location>
</feature>
<feature type="transmembrane region" description="Helical" evidence="9">
    <location>
        <begin position="297"/>
        <end position="317"/>
    </location>
</feature>
<feature type="transmembrane region" description="Helical" evidence="9">
    <location>
        <begin position="245"/>
        <end position="265"/>
    </location>
</feature>
<dbReference type="Pfam" id="PF02653">
    <property type="entry name" value="BPD_transp_2"/>
    <property type="match status" value="1"/>
</dbReference>
<keyword evidence="6 9" id="KW-1133">Transmembrane helix</keyword>
<evidence type="ECO:0000256" key="4">
    <source>
        <dbReference type="ARBA" id="ARBA00022519"/>
    </source>
</evidence>
<feature type="region of interest" description="Disordered" evidence="8">
    <location>
        <begin position="1"/>
        <end position="21"/>
    </location>
</feature>
<accession>A0A3E2WSC8</accession>
<reference evidence="10 11" key="1">
    <citation type="submission" date="2018-08" db="EMBL/GenBank/DDBJ databases">
        <title>A genome reference for cultivated species of the human gut microbiota.</title>
        <authorList>
            <person name="Zou Y."/>
            <person name="Xue W."/>
            <person name="Luo G."/>
        </authorList>
    </citation>
    <scope>NUCLEOTIDE SEQUENCE [LARGE SCALE GENOMIC DNA]</scope>
    <source>
        <strain evidence="10 11">AF19-21</strain>
    </source>
</reference>
<keyword evidence="5 9" id="KW-0812">Transmembrane</keyword>
<dbReference type="EMBL" id="QVIA01000014">
    <property type="protein sequence ID" value="RGC29846.1"/>
    <property type="molecule type" value="Genomic_DNA"/>
</dbReference>
<evidence type="ECO:0000256" key="9">
    <source>
        <dbReference type="SAM" id="Phobius"/>
    </source>
</evidence>
<evidence type="ECO:0000256" key="3">
    <source>
        <dbReference type="ARBA" id="ARBA00022475"/>
    </source>
</evidence>
<feature type="transmembrane region" description="Helical" evidence="9">
    <location>
        <begin position="207"/>
        <end position="224"/>
    </location>
</feature>
<protein>
    <submittedName>
        <fullName evidence="10">ABC transporter permease</fullName>
    </submittedName>
</protein>
<evidence type="ECO:0000256" key="1">
    <source>
        <dbReference type="ARBA" id="ARBA00004651"/>
    </source>
</evidence>
<evidence type="ECO:0000256" key="8">
    <source>
        <dbReference type="SAM" id="MobiDB-lite"/>
    </source>
</evidence>
<dbReference type="GO" id="GO:0005886">
    <property type="term" value="C:plasma membrane"/>
    <property type="evidence" value="ECO:0007669"/>
    <property type="project" value="UniProtKB-SubCell"/>
</dbReference>
<dbReference type="Proteomes" id="UP000261111">
    <property type="component" value="Unassembled WGS sequence"/>
</dbReference>
<keyword evidence="4" id="KW-0997">Cell inner membrane</keyword>
<evidence type="ECO:0000256" key="6">
    <source>
        <dbReference type="ARBA" id="ARBA00022989"/>
    </source>
</evidence>
<dbReference type="CDD" id="cd06579">
    <property type="entry name" value="TM_PBP1_transp_AraH_like"/>
    <property type="match status" value="1"/>
</dbReference>
<evidence type="ECO:0000256" key="5">
    <source>
        <dbReference type="ARBA" id="ARBA00022692"/>
    </source>
</evidence>
<feature type="transmembrane region" description="Helical" evidence="9">
    <location>
        <begin position="379"/>
        <end position="395"/>
    </location>
</feature>
<feature type="region of interest" description="Disordered" evidence="8">
    <location>
        <begin position="60"/>
        <end position="80"/>
    </location>
</feature>
<organism evidence="10 11">
    <name type="scientific">Hungatella hathewayi</name>
    <dbReference type="NCBI Taxonomy" id="154046"/>
    <lineage>
        <taxon>Bacteria</taxon>
        <taxon>Bacillati</taxon>
        <taxon>Bacillota</taxon>
        <taxon>Clostridia</taxon>
        <taxon>Lachnospirales</taxon>
        <taxon>Lachnospiraceae</taxon>
        <taxon>Hungatella</taxon>
    </lineage>
</organism>
<feature type="transmembrane region" description="Helical" evidence="9">
    <location>
        <begin position="354"/>
        <end position="373"/>
    </location>
</feature>
<keyword evidence="3" id="KW-1003">Cell membrane</keyword>
<feature type="transmembrane region" description="Helical" evidence="9">
    <location>
        <begin position="140"/>
        <end position="165"/>
    </location>
</feature>
<proteinExistence type="predicted"/>
<keyword evidence="7 9" id="KW-0472">Membrane</keyword>
<evidence type="ECO:0000256" key="2">
    <source>
        <dbReference type="ARBA" id="ARBA00022448"/>
    </source>
</evidence>
<dbReference type="AlphaFoldDB" id="A0A3E2WSC8"/>
<evidence type="ECO:0000313" key="10">
    <source>
        <dbReference type="EMBL" id="RGC29846.1"/>
    </source>
</evidence>
<name>A0A3E2WSC8_9FIRM</name>
<dbReference type="GO" id="GO:0022857">
    <property type="term" value="F:transmembrane transporter activity"/>
    <property type="evidence" value="ECO:0007669"/>
    <property type="project" value="InterPro"/>
</dbReference>
<sequence>MDELKAKGIRPGRSDLRSGPQFTAEAIRTVERSGRTGNGNHCLFYGTRAARGLMYQDCGDTGRKGGRTDSEKRRHSGKRDDCEVELSMNNRKSMDLRKNGLAVITVVLAVIFAFAVPQFANLRNINVIGIGRVPVAMFAMASLIPLAVGEFDISLGYMIGFLLMLGGKMASIGGTALGVVVVIMLSSVVLGAFNGLITVVFKIPSTISTLATGMIMYGGSLGLNGGKSFTGVTPDLLMWISKIKIVKLNICIWVCLAAGISAWLILEHSPLGKYIYAIGHSERVVALAGIRTKIVRFVSFIIASVLIGLCAVVLMSQSKNVYPDTGQSYLLPGLAVTFLSTTVHTPGRYNIPGVLWSAVFLGMVFNVISILGAPFWAEAVINGIVLLGVVLVMNLRRQK</sequence>
<comment type="subcellular location">
    <subcellularLocation>
        <location evidence="1">Cell membrane</location>
        <topology evidence="1">Multi-pass membrane protein</topology>
    </subcellularLocation>
</comment>
<feature type="transmembrane region" description="Helical" evidence="9">
    <location>
        <begin position="177"/>
        <end position="201"/>
    </location>
</feature>
<dbReference type="PANTHER" id="PTHR32196">
    <property type="entry name" value="ABC TRANSPORTER PERMEASE PROTEIN YPHD-RELATED-RELATED"/>
    <property type="match status" value="1"/>
</dbReference>
<evidence type="ECO:0000256" key="7">
    <source>
        <dbReference type="ARBA" id="ARBA00023136"/>
    </source>
</evidence>
<gene>
    <name evidence="10" type="ORF">DWX41_13595</name>
</gene>
<feature type="transmembrane region" description="Helical" evidence="9">
    <location>
        <begin position="101"/>
        <end position="120"/>
    </location>
</feature>
<keyword evidence="2" id="KW-0813">Transport</keyword>